<dbReference type="PANTHER" id="PTHR13504">
    <property type="entry name" value="FIDO DOMAIN-CONTAINING PROTEIN DDB_G0283145"/>
    <property type="match status" value="1"/>
</dbReference>
<dbReference type="Proteomes" id="UP000255508">
    <property type="component" value="Unassembled WGS sequence"/>
</dbReference>
<organism evidence="4 5">
    <name type="scientific">endosymbiont of Lamellibrachia luymesi</name>
    <dbReference type="NCBI Taxonomy" id="2200907"/>
    <lineage>
        <taxon>Bacteria</taxon>
        <taxon>Pseudomonadati</taxon>
        <taxon>Pseudomonadota</taxon>
        <taxon>Gammaproteobacteria</taxon>
        <taxon>sulfur-oxidizing symbionts</taxon>
    </lineage>
</organism>
<dbReference type="InterPro" id="IPR040198">
    <property type="entry name" value="Fido_containing"/>
</dbReference>
<dbReference type="PANTHER" id="PTHR13504:SF38">
    <property type="entry name" value="FIDO DOMAIN-CONTAINING PROTEIN"/>
    <property type="match status" value="1"/>
</dbReference>
<feature type="binding site" evidence="1">
    <location>
        <begin position="309"/>
        <end position="316"/>
    </location>
    <ligand>
        <name>ATP</name>
        <dbReference type="ChEBI" id="CHEBI:30616"/>
    </ligand>
</feature>
<dbReference type="InterPro" id="IPR036597">
    <property type="entry name" value="Fido-like_dom_sf"/>
</dbReference>
<dbReference type="SUPFAM" id="SSF140931">
    <property type="entry name" value="Fic-like"/>
    <property type="match status" value="1"/>
</dbReference>
<evidence type="ECO:0000256" key="2">
    <source>
        <dbReference type="PIRSR" id="PIRSR640198-3"/>
    </source>
</evidence>
<evidence type="ECO:0000256" key="1">
    <source>
        <dbReference type="PIRSR" id="PIRSR640198-2"/>
    </source>
</evidence>
<sequence>MPKKIPEQELDAIVAIVADHPGGVLVKTIRDGLEFDLPPRMLQRRLALLVEQKRLTINGSGRGRRYFQPVTLRVDSVRHAHSIDNIKLEVYVPISPEGQAIKEAVREPIQNRRPVGYNRAFLDEYRPNETFYLPADTRQRLFKMGRSTDGQRPAGTYVRQILSRLLIDLSWNSSRLEGNTYSLLETERLLELGEATEGKDALEAQMILNHKAAIELLVEQATEIGFNRYTILNLHALLSDNLLADPRACGRLRTVSVGVEGTVYHPLEVPQLIDDCFQQILDTAASIEDPFEQAFFAMVHLPYLQPFEDVNKRVSRLAANIPLIRQNLSPLSFVDLPDRAYIDGILGVYELNHVELLRDLFAWAYERSCARYSAVRQSLGEPDPFRLRYRTQIYEFVVAVVQEQMNKTEAIGWIAREAEENILEEGRARFIEVVETELSSLHEGNIARYRLRPSEFEAWTRGWK</sequence>
<comment type="caution">
    <text evidence="4">The sequence shown here is derived from an EMBL/GenBank/DDBJ whole genome shotgun (WGS) entry which is preliminary data.</text>
</comment>
<dbReference type="Gene3D" id="1.10.3290.10">
    <property type="entry name" value="Fido-like domain"/>
    <property type="match status" value="1"/>
</dbReference>
<reference evidence="4 5" key="1">
    <citation type="journal article" date="2018" name="ISME J.">
        <title>Endosymbiont genomes yield clues of tubeworm success.</title>
        <authorList>
            <person name="Li Y."/>
            <person name="Liles M.R."/>
            <person name="Halanych K.M."/>
        </authorList>
    </citation>
    <scope>NUCLEOTIDE SEQUENCE [LARGE SCALE GENOMIC DNA]</scope>
    <source>
        <strain evidence="4">A1422</strain>
    </source>
</reference>
<dbReference type="Pfam" id="PF02661">
    <property type="entry name" value="Fic"/>
    <property type="match status" value="1"/>
</dbReference>
<evidence type="ECO:0000313" key="5">
    <source>
        <dbReference type="Proteomes" id="UP000255508"/>
    </source>
</evidence>
<name>A0A370DX26_9GAMM</name>
<dbReference type="EMBL" id="QFXD01000155">
    <property type="protein sequence ID" value="RDH90629.1"/>
    <property type="molecule type" value="Genomic_DNA"/>
</dbReference>
<dbReference type="AlphaFoldDB" id="A0A370DX26"/>
<proteinExistence type="predicted"/>
<dbReference type="PROSITE" id="PS51459">
    <property type="entry name" value="FIDO"/>
    <property type="match status" value="1"/>
</dbReference>
<accession>A0A370DX26</accession>
<dbReference type="GO" id="GO:0005524">
    <property type="term" value="F:ATP binding"/>
    <property type="evidence" value="ECO:0007669"/>
    <property type="project" value="UniProtKB-KW"/>
</dbReference>
<gene>
    <name evidence="4" type="ORF">DIZ79_08565</name>
</gene>
<feature type="site" description="Important for autoinhibition of adenylyltransferase activity" evidence="2">
    <location>
        <position position="177"/>
    </location>
</feature>
<dbReference type="InterPro" id="IPR003812">
    <property type="entry name" value="Fido"/>
</dbReference>
<feature type="domain" description="Fido" evidence="3">
    <location>
        <begin position="226"/>
        <end position="366"/>
    </location>
</feature>
<protein>
    <submittedName>
        <fullName evidence="4">Cell filamentation protein Fic</fullName>
    </submittedName>
</protein>
<keyword evidence="1" id="KW-0067">ATP-binding</keyword>
<evidence type="ECO:0000313" key="4">
    <source>
        <dbReference type="EMBL" id="RDH90629.1"/>
    </source>
</evidence>
<evidence type="ECO:0000259" key="3">
    <source>
        <dbReference type="PROSITE" id="PS51459"/>
    </source>
</evidence>
<keyword evidence="1" id="KW-0547">Nucleotide-binding</keyword>